<proteinExistence type="predicted"/>
<dbReference type="AlphaFoldDB" id="A0A2W0CC59"/>
<protein>
    <submittedName>
        <fullName evidence="1">Abortive phage resistance protein</fullName>
    </submittedName>
</protein>
<evidence type="ECO:0000313" key="2">
    <source>
        <dbReference type="Proteomes" id="UP000247459"/>
    </source>
</evidence>
<sequence>MINDRIQEVERLKRLVTDAATSSGSGSDEEYKQLRNKIIKSQVLKELLPIFLKDSRSLMETLIILKLQYQDMLKEESILKIRSVVF</sequence>
<name>A0A2W0CC59_9BACL</name>
<dbReference type="EMBL" id="PRLG01000015">
    <property type="protein sequence ID" value="PYY29757.1"/>
    <property type="molecule type" value="Genomic_DNA"/>
</dbReference>
<dbReference type="Proteomes" id="UP000247459">
    <property type="component" value="Unassembled WGS sequence"/>
</dbReference>
<dbReference type="RefSeq" id="WP_110758012.1">
    <property type="nucleotide sequence ID" value="NZ_PRLG01000015.1"/>
</dbReference>
<accession>A0A2W0CC59</accession>
<organism evidence="1 2">
    <name type="scientific">Paenibacillus illinoisensis</name>
    <dbReference type="NCBI Taxonomy" id="59845"/>
    <lineage>
        <taxon>Bacteria</taxon>
        <taxon>Bacillati</taxon>
        <taxon>Bacillota</taxon>
        <taxon>Bacilli</taxon>
        <taxon>Bacillales</taxon>
        <taxon>Paenibacillaceae</taxon>
        <taxon>Paenibacillus</taxon>
    </lineage>
</organism>
<gene>
    <name evidence="1" type="ORF">PIL02S_01957</name>
</gene>
<evidence type="ECO:0000313" key="1">
    <source>
        <dbReference type="EMBL" id="PYY29757.1"/>
    </source>
</evidence>
<comment type="caution">
    <text evidence="1">The sequence shown here is derived from an EMBL/GenBank/DDBJ whole genome shotgun (WGS) entry which is preliminary data.</text>
</comment>
<reference evidence="1 2" key="1">
    <citation type="submission" date="2018-01" db="EMBL/GenBank/DDBJ databases">
        <title>Genome sequence of the PGP bacterium Paenibacillus illinoisensis E3.</title>
        <authorList>
            <person name="Rolli E."/>
            <person name="Marasco R."/>
            <person name="Bessem C."/>
            <person name="Michoud G."/>
            <person name="Gaiarsa S."/>
            <person name="Borin S."/>
            <person name="Daffonchio D."/>
        </authorList>
    </citation>
    <scope>NUCLEOTIDE SEQUENCE [LARGE SCALE GENOMIC DNA]</scope>
    <source>
        <strain evidence="1 2">E3</strain>
    </source>
</reference>